<keyword evidence="6 13" id="KW-0228">DNA excision</keyword>
<dbReference type="GO" id="GO:0009432">
    <property type="term" value="P:SOS response"/>
    <property type="evidence" value="ECO:0007669"/>
    <property type="project" value="UniProtKB-UniRule"/>
</dbReference>
<dbReference type="EMBL" id="RYDJ01000006">
    <property type="protein sequence ID" value="RTZ05240.1"/>
    <property type="molecule type" value="Genomic_DNA"/>
</dbReference>
<dbReference type="InterPro" id="IPR041471">
    <property type="entry name" value="UvrB_inter"/>
</dbReference>
<evidence type="ECO:0000313" key="18">
    <source>
        <dbReference type="EMBL" id="RTZ05240.1"/>
    </source>
</evidence>
<sequence>MNFQVVSDYQPKGDQPQAIDKLVQGIIDGDKFQTLLGVTGSGKTFTVANVIQEVQRPTLVLAHNKTLAAQLYSEFKQFFPNNAVEYFVSYYDYYQPEAFMPVTGVFIEKDLSINEELEKMRMSTTASLLSGRRDILVVASVSCLYGIGNPVEFQKNLIPIEKGQIISRTKLLHQLVQSLYSRTEADFNPGSFRIKGDTVDVYPSYADEAYRIHFFGDEIEEIESFDTKNSQVLEKFDKLTIYPANMFVTSPDVLQGAIWEIQQDLVKQVDYFKEIGKHLEAKRLEERTNFDLEMIRELGYCSGIENYSRYLDGRLPGTRPFCLLDYFPSDFLMVVDESHVTLSQVSAMYGGDRSRKENLVEYGFRLPAAMDNRPLKFEEFEAMQNQVIYVSATPADYELQKTEGVVVEQVIRPTGLLDPIIEIRPSLNQIDDLIEEIQVRAEIDERVLVTTLTKRMAEELAKYLTKVNIRCRYIHSEVDTLERIEIMQDLRKGIFDVLIGVNLLREGLDLPEVSLVAILDADKEGFLRSHRSLTQTIGRAARNLNGKAIMYADKITASMQKTIDETNYRRTKQINYNTENNQTPQALNKKIESAFTKNPLVDYELGLTLNAAAEPETAYLSKTEIEKLIREKRKSMEKAAKDLDFMQAAKLRDDIKRLQQQLT</sequence>
<comment type="domain">
    <text evidence="13">The beta-hairpin motif is involved in DNA binding.</text>
</comment>
<feature type="domain" description="UVR" evidence="15">
    <location>
        <begin position="626"/>
        <end position="661"/>
    </location>
</feature>
<evidence type="ECO:0000256" key="1">
    <source>
        <dbReference type="ARBA" id="ARBA00004496"/>
    </source>
</evidence>
<dbReference type="HAMAP" id="MF_00204">
    <property type="entry name" value="UvrB"/>
    <property type="match status" value="1"/>
</dbReference>
<comment type="caution">
    <text evidence="18">The sequence shown here is derived from an EMBL/GenBank/DDBJ whole genome shotgun (WGS) entry which is preliminary data.</text>
</comment>
<dbReference type="PANTHER" id="PTHR24029">
    <property type="entry name" value="UVRABC SYSTEM PROTEIN B"/>
    <property type="match status" value="1"/>
</dbReference>
<dbReference type="GO" id="GO:0005737">
    <property type="term" value="C:cytoplasm"/>
    <property type="evidence" value="ECO:0007669"/>
    <property type="project" value="UniProtKB-SubCell"/>
</dbReference>
<feature type="domain" description="Helicase ATP-binding" evidence="16">
    <location>
        <begin position="24"/>
        <end position="158"/>
    </location>
</feature>
<dbReference type="InterPro" id="IPR014001">
    <property type="entry name" value="Helicase_ATP-bd"/>
</dbReference>
<dbReference type="SMART" id="SM00490">
    <property type="entry name" value="HELICc"/>
    <property type="match status" value="1"/>
</dbReference>
<comment type="similarity">
    <text evidence="2 13 14">Belongs to the UvrB family.</text>
</comment>
<evidence type="ECO:0000259" key="17">
    <source>
        <dbReference type="PROSITE" id="PS51194"/>
    </source>
</evidence>
<evidence type="ECO:0000313" key="19">
    <source>
        <dbReference type="Proteomes" id="UP000280825"/>
    </source>
</evidence>
<evidence type="ECO:0000256" key="14">
    <source>
        <dbReference type="RuleBase" id="RU003587"/>
    </source>
</evidence>
<dbReference type="Pfam" id="PF00271">
    <property type="entry name" value="Helicase_C"/>
    <property type="match status" value="1"/>
</dbReference>
<keyword evidence="5 13" id="KW-0227">DNA damage</keyword>
<dbReference type="GO" id="GO:0016887">
    <property type="term" value="F:ATP hydrolysis activity"/>
    <property type="evidence" value="ECO:0007669"/>
    <property type="project" value="InterPro"/>
</dbReference>
<evidence type="ECO:0000256" key="7">
    <source>
        <dbReference type="ARBA" id="ARBA00022840"/>
    </source>
</evidence>
<dbReference type="InterPro" id="IPR027417">
    <property type="entry name" value="P-loop_NTPase"/>
</dbReference>
<dbReference type="Pfam" id="PF02151">
    <property type="entry name" value="UVR"/>
    <property type="match status" value="1"/>
</dbReference>
<evidence type="ECO:0000256" key="10">
    <source>
        <dbReference type="ARBA" id="ARBA00023236"/>
    </source>
</evidence>
<dbReference type="InterPro" id="IPR004807">
    <property type="entry name" value="UvrB"/>
</dbReference>
<dbReference type="GO" id="GO:0009381">
    <property type="term" value="F:excinuclease ABC activity"/>
    <property type="evidence" value="ECO:0007669"/>
    <property type="project" value="UniProtKB-UniRule"/>
</dbReference>
<keyword evidence="3 13" id="KW-0963">Cytoplasm</keyword>
<evidence type="ECO:0000256" key="3">
    <source>
        <dbReference type="ARBA" id="ARBA00022490"/>
    </source>
</evidence>
<dbReference type="InterPro" id="IPR001650">
    <property type="entry name" value="Helicase_C-like"/>
</dbReference>
<comment type="function">
    <text evidence="13">The UvrABC repair system catalyzes the recognition and processing of DNA lesions. A damage recognition complex composed of 2 UvrA and 2 UvrB subunits scans DNA for abnormalities. Upon binding of the UvrA(2)B(2) complex to a putative damaged site, the DNA wraps around one UvrB monomer. DNA wrap is dependent on ATP binding by UvrB and probably causes local melting of the DNA helix, facilitating insertion of UvrB beta-hairpin between the DNA strands. Then UvrB probes one DNA strand for the presence of a lesion. If a lesion is found the UvrA subunits dissociate and the UvrB-DNA preincision complex is formed. This complex is subsequently bound by UvrC and the second UvrB is released. If no lesion is found, the DNA wraps around the other UvrB subunit that will check the other stand for damage.</text>
</comment>
<evidence type="ECO:0000256" key="11">
    <source>
        <dbReference type="ARBA" id="ARBA00026033"/>
    </source>
</evidence>
<keyword evidence="10 13" id="KW-0742">SOS response</keyword>
<evidence type="ECO:0000256" key="9">
    <source>
        <dbReference type="ARBA" id="ARBA00023204"/>
    </source>
</evidence>
<comment type="subunit">
    <text evidence="11 13 14">Forms a heterotetramer with UvrA during the search for lesions. Interacts with UvrC in an incision complex.</text>
</comment>
<dbReference type="InterPro" id="IPR024759">
    <property type="entry name" value="UvrB_YAD/RRR_dom"/>
</dbReference>
<dbReference type="NCBIfam" id="NF003673">
    <property type="entry name" value="PRK05298.1"/>
    <property type="match status" value="1"/>
</dbReference>
<dbReference type="SUPFAM" id="SSF52540">
    <property type="entry name" value="P-loop containing nucleoside triphosphate hydrolases"/>
    <property type="match status" value="2"/>
</dbReference>
<feature type="short sequence motif" description="Beta-hairpin" evidence="13">
    <location>
        <begin position="90"/>
        <end position="113"/>
    </location>
</feature>
<dbReference type="RefSeq" id="WP_126561955.1">
    <property type="nucleotide sequence ID" value="NZ_RYDJ01000006.1"/>
</dbReference>
<evidence type="ECO:0000256" key="5">
    <source>
        <dbReference type="ARBA" id="ARBA00022763"/>
    </source>
</evidence>
<dbReference type="Pfam" id="PF04851">
    <property type="entry name" value="ResIII"/>
    <property type="match status" value="1"/>
</dbReference>
<accession>A0A432CN40</accession>
<dbReference type="AlphaFoldDB" id="A0A432CN40"/>
<evidence type="ECO:0000256" key="2">
    <source>
        <dbReference type="ARBA" id="ARBA00008533"/>
    </source>
</evidence>
<evidence type="ECO:0000256" key="13">
    <source>
        <dbReference type="HAMAP-Rule" id="MF_00204"/>
    </source>
</evidence>
<dbReference type="InterPro" id="IPR001943">
    <property type="entry name" value="UVR_dom"/>
</dbReference>
<keyword evidence="8 13" id="KW-0267">Excision nuclease</keyword>
<feature type="binding site" evidence="13">
    <location>
        <begin position="37"/>
        <end position="44"/>
    </location>
    <ligand>
        <name>ATP</name>
        <dbReference type="ChEBI" id="CHEBI:30616"/>
    </ligand>
</feature>
<keyword evidence="9 13" id="KW-0234">DNA repair</keyword>
<dbReference type="CDD" id="cd18790">
    <property type="entry name" value="SF2_C_UvrB"/>
    <property type="match status" value="1"/>
</dbReference>
<dbReference type="InterPro" id="IPR006935">
    <property type="entry name" value="Helicase/UvrB_N"/>
</dbReference>
<dbReference type="GO" id="GO:0009380">
    <property type="term" value="C:excinuclease repair complex"/>
    <property type="evidence" value="ECO:0007669"/>
    <property type="project" value="InterPro"/>
</dbReference>
<dbReference type="NCBIfam" id="TIGR00631">
    <property type="entry name" value="uvrb"/>
    <property type="match status" value="1"/>
</dbReference>
<evidence type="ECO:0000256" key="4">
    <source>
        <dbReference type="ARBA" id="ARBA00022741"/>
    </source>
</evidence>
<keyword evidence="7 13" id="KW-0067">ATP-binding</keyword>
<dbReference type="InterPro" id="IPR036876">
    <property type="entry name" value="UVR_dom_sf"/>
</dbReference>
<evidence type="ECO:0000256" key="8">
    <source>
        <dbReference type="ARBA" id="ARBA00022881"/>
    </source>
</evidence>
<comment type="subcellular location">
    <subcellularLocation>
        <location evidence="1 13 14">Cytoplasm</location>
    </subcellularLocation>
</comment>
<evidence type="ECO:0000256" key="12">
    <source>
        <dbReference type="ARBA" id="ARBA00029504"/>
    </source>
</evidence>
<dbReference type="Gene3D" id="4.10.860.10">
    <property type="entry name" value="UVR domain"/>
    <property type="match status" value="1"/>
</dbReference>
<dbReference type="SUPFAM" id="SSF46600">
    <property type="entry name" value="C-terminal UvrC-binding domain of UvrB"/>
    <property type="match status" value="1"/>
</dbReference>
<gene>
    <name evidence="13 18" type="primary">uvrB</name>
    <name evidence="18" type="ORF">EKL98_07635</name>
</gene>
<protein>
    <recommendedName>
        <fullName evidence="12 13">UvrABC system protein B</fullName>
        <shortName evidence="13">Protein UvrB</shortName>
    </recommendedName>
    <alternativeName>
        <fullName evidence="13">Excinuclease ABC subunit B</fullName>
    </alternativeName>
</protein>
<reference evidence="18 19" key="1">
    <citation type="submission" date="2018-12" db="EMBL/GenBank/DDBJ databases">
        <title>Flavobacterium sp. nov., isolated from glacier ice.</title>
        <authorList>
            <person name="Liu Q."/>
            <person name="Xin Y.-H."/>
        </authorList>
    </citation>
    <scope>NUCLEOTIDE SEQUENCE [LARGE SCALE GENOMIC DNA]</scope>
    <source>
        <strain evidence="18 19">RB1N8</strain>
    </source>
</reference>
<dbReference type="PROSITE" id="PS51194">
    <property type="entry name" value="HELICASE_CTER"/>
    <property type="match status" value="1"/>
</dbReference>
<dbReference type="GO" id="GO:0005524">
    <property type="term" value="F:ATP binding"/>
    <property type="evidence" value="ECO:0007669"/>
    <property type="project" value="UniProtKB-UniRule"/>
</dbReference>
<dbReference type="Gene3D" id="6.10.140.240">
    <property type="match status" value="1"/>
</dbReference>
<dbReference type="PROSITE" id="PS51192">
    <property type="entry name" value="HELICASE_ATP_BIND_1"/>
    <property type="match status" value="1"/>
</dbReference>
<evidence type="ECO:0000256" key="6">
    <source>
        <dbReference type="ARBA" id="ARBA00022769"/>
    </source>
</evidence>
<keyword evidence="19" id="KW-1185">Reference proteome</keyword>
<name>A0A432CN40_9FLAO</name>
<dbReference type="PANTHER" id="PTHR24029:SF0">
    <property type="entry name" value="UVRABC SYSTEM PROTEIN B"/>
    <property type="match status" value="1"/>
</dbReference>
<dbReference type="GO" id="GO:0006289">
    <property type="term" value="P:nucleotide-excision repair"/>
    <property type="evidence" value="ECO:0007669"/>
    <property type="project" value="UniProtKB-UniRule"/>
</dbReference>
<dbReference type="SMART" id="SM00487">
    <property type="entry name" value="DEXDc"/>
    <property type="match status" value="1"/>
</dbReference>
<proteinExistence type="inferred from homology"/>
<dbReference type="Pfam" id="PF12344">
    <property type="entry name" value="UvrB"/>
    <property type="match status" value="1"/>
</dbReference>
<dbReference type="CDD" id="cd17916">
    <property type="entry name" value="DEXHc_UvrB"/>
    <property type="match status" value="1"/>
</dbReference>
<keyword evidence="4 13" id="KW-0547">Nucleotide-binding</keyword>
<dbReference type="Proteomes" id="UP000280825">
    <property type="component" value="Unassembled WGS sequence"/>
</dbReference>
<evidence type="ECO:0000259" key="16">
    <source>
        <dbReference type="PROSITE" id="PS51192"/>
    </source>
</evidence>
<dbReference type="PROSITE" id="PS50151">
    <property type="entry name" value="UVR"/>
    <property type="match status" value="1"/>
</dbReference>
<feature type="domain" description="Helicase C-terminal" evidence="17">
    <location>
        <begin position="429"/>
        <end position="591"/>
    </location>
</feature>
<evidence type="ECO:0000259" key="15">
    <source>
        <dbReference type="PROSITE" id="PS50151"/>
    </source>
</evidence>
<dbReference type="Pfam" id="PF17757">
    <property type="entry name" value="UvrB_inter"/>
    <property type="match status" value="1"/>
</dbReference>
<dbReference type="GO" id="GO:0003677">
    <property type="term" value="F:DNA binding"/>
    <property type="evidence" value="ECO:0007669"/>
    <property type="project" value="UniProtKB-UniRule"/>
</dbReference>
<organism evidence="18 19">
    <name type="scientific">Flavobacterium bomense</name>
    <dbReference type="NCBI Taxonomy" id="2497483"/>
    <lineage>
        <taxon>Bacteria</taxon>
        <taxon>Pseudomonadati</taxon>
        <taxon>Bacteroidota</taxon>
        <taxon>Flavobacteriia</taxon>
        <taxon>Flavobacteriales</taxon>
        <taxon>Flavobacteriaceae</taxon>
        <taxon>Flavobacterium</taxon>
    </lineage>
</organism>
<dbReference type="Gene3D" id="3.40.50.300">
    <property type="entry name" value="P-loop containing nucleotide triphosphate hydrolases"/>
    <property type="match status" value="3"/>
</dbReference>